<accession>A0A543HVG4</accession>
<keyword evidence="2" id="KW-1185">Reference proteome</keyword>
<dbReference type="InterPro" id="IPR005651">
    <property type="entry name" value="Trm112-like"/>
</dbReference>
<dbReference type="SUPFAM" id="SSF158997">
    <property type="entry name" value="Trm112p-like"/>
    <property type="match status" value="1"/>
</dbReference>
<proteinExistence type="predicted"/>
<organism evidence="1 2">
    <name type="scientific">Humibacillus xanthopallidus</name>
    <dbReference type="NCBI Taxonomy" id="412689"/>
    <lineage>
        <taxon>Bacteria</taxon>
        <taxon>Bacillati</taxon>
        <taxon>Actinomycetota</taxon>
        <taxon>Actinomycetes</taxon>
        <taxon>Micrococcales</taxon>
        <taxon>Intrasporangiaceae</taxon>
        <taxon>Humibacillus</taxon>
    </lineage>
</organism>
<evidence type="ECO:0000313" key="1">
    <source>
        <dbReference type="EMBL" id="TQM62326.1"/>
    </source>
</evidence>
<dbReference type="AlphaFoldDB" id="A0A543HVG4"/>
<dbReference type="Gene3D" id="2.20.25.10">
    <property type="match status" value="1"/>
</dbReference>
<reference evidence="1 2" key="1">
    <citation type="submission" date="2019-06" db="EMBL/GenBank/DDBJ databases">
        <title>Genome sequencing of plant associated microbes to promote plant fitness in Sorghum bicolor and Oryza sativa.</title>
        <authorList>
            <person name="Coleman-Derr D."/>
        </authorList>
    </citation>
    <scope>NUCLEOTIDE SEQUENCE [LARGE SCALE GENOMIC DNA]</scope>
    <source>
        <strain evidence="1 2">KV-663</strain>
    </source>
</reference>
<gene>
    <name evidence="1" type="ORF">FBY41_2357</name>
</gene>
<dbReference type="EMBL" id="VFPM01000002">
    <property type="protein sequence ID" value="TQM62326.1"/>
    <property type="molecule type" value="Genomic_DNA"/>
</dbReference>
<sequence length="76" mass="7953">MSQTPTTIEPWLREILRCPQCKGELTDVRAAGGAEDTEGAGAAGELTELQCPACGLGYPIESGVPVLLVDLARRLG</sequence>
<name>A0A543HVG4_9MICO</name>
<evidence type="ECO:0000313" key="2">
    <source>
        <dbReference type="Proteomes" id="UP000316747"/>
    </source>
</evidence>
<dbReference type="RefSeq" id="WP_141844436.1">
    <property type="nucleotide sequence ID" value="NZ_VFPM01000002.1"/>
</dbReference>
<dbReference type="Pfam" id="PF03966">
    <property type="entry name" value="Trm112p"/>
    <property type="match status" value="1"/>
</dbReference>
<comment type="caution">
    <text evidence="1">The sequence shown here is derived from an EMBL/GenBank/DDBJ whole genome shotgun (WGS) entry which is preliminary data.</text>
</comment>
<protein>
    <submittedName>
        <fullName evidence="1">Uncharacterized protein</fullName>
    </submittedName>
</protein>
<dbReference type="Proteomes" id="UP000316747">
    <property type="component" value="Unassembled WGS sequence"/>
</dbReference>